<reference evidence="2 3" key="1">
    <citation type="submission" date="2019-05" db="EMBL/GenBank/DDBJ databases">
        <title>Another draft genome of Portunus trituberculatus and its Hox gene families provides insights of decapod evolution.</title>
        <authorList>
            <person name="Jeong J.-H."/>
            <person name="Song I."/>
            <person name="Kim S."/>
            <person name="Choi T."/>
            <person name="Kim D."/>
            <person name="Ryu S."/>
            <person name="Kim W."/>
        </authorList>
    </citation>
    <scope>NUCLEOTIDE SEQUENCE [LARGE SCALE GENOMIC DNA]</scope>
    <source>
        <tissue evidence="2">Muscle</tissue>
    </source>
</reference>
<feature type="compositionally biased region" description="Basic and acidic residues" evidence="1">
    <location>
        <begin position="143"/>
        <end position="159"/>
    </location>
</feature>
<dbReference type="Proteomes" id="UP000324222">
    <property type="component" value="Unassembled WGS sequence"/>
</dbReference>
<feature type="region of interest" description="Disordered" evidence="1">
    <location>
        <begin position="130"/>
        <end position="159"/>
    </location>
</feature>
<name>A0A5B7EBF3_PORTR</name>
<organism evidence="2 3">
    <name type="scientific">Portunus trituberculatus</name>
    <name type="common">Swimming crab</name>
    <name type="synonym">Neptunus trituberculatus</name>
    <dbReference type="NCBI Taxonomy" id="210409"/>
    <lineage>
        <taxon>Eukaryota</taxon>
        <taxon>Metazoa</taxon>
        <taxon>Ecdysozoa</taxon>
        <taxon>Arthropoda</taxon>
        <taxon>Crustacea</taxon>
        <taxon>Multicrustacea</taxon>
        <taxon>Malacostraca</taxon>
        <taxon>Eumalacostraca</taxon>
        <taxon>Eucarida</taxon>
        <taxon>Decapoda</taxon>
        <taxon>Pleocyemata</taxon>
        <taxon>Brachyura</taxon>
        <taxon>Eubrachyura</taxon>
        <taxon>Portunoidea</taxon>
        <taxon>Portunidae</taxon>
        <taxon>Portuninae</taxon>
        <taxon>Portunus</taxon>
    </lineage>
</organism>
<gene>
    <name evidence="2" type="ORF">E2C01_023952</name>
</gene>
<proteinExistence type="predicted"/>
<comment type="caution">
    <text evidence="2">The sequence shown here is derived from an EMBL/GenBank/DDBJ whole genome shotgun (WGS) entry which is preliminary data.</text>
</comment>
<evidence type="ECO:0000313" key="2">
    <source>
        <dbReference type="EMBL" id="MPC30685.1"/>
    </source>
</evidence>
<evidence type="ECO:0000256" key="1">
    <source>
        <dbReference type="SAM" id="MobiDB-lite"/>
    </source>
</evidence>
<dbReference type="EMBL" id="VSRR010002299">
    <property type="protein sequence ID" value="MPC30685.1"/>
    <property type="molecule type" value="Genomic_DNA"/>
</dbReference>
<dbReference type="AlphaFoldDB" id="A0A5B7EBF3"/>
<evidence type="ECO:0000313" key="3">
    <source>
        <dbReference type="Proteomes" id="UP000324222"/>
    </source>
</evidence>
<sequence>MFLFCAGCLLWDGLREGGFTHSTQDPQLTQEGKTRTLARSSLTNITYFSITRQDLRHSMFSYYMMEKKMSELRQGSPDRWHKLCPEKLRRLSPSCSKAATEDAKNCLYPSPPVRELFQIDLNYPCHGPREEDQGCPRLAPDTSTRRRPDHHDSQVKGCL</sequence>
<accession>A0A5B7EBF3</accession>
<keyword evidence="3" id="KW-1185">Reference proteome</keyword>
<protein>
    <submittedName>
        <fullName evidence="2">Uncharacterized protein</fullName>
    </submittedName>
</protein>